<proteinExistence type="predicted"/>
<gene>
    <name evidence="3" type="ORF">MEDL_42301</name>
</gene>
<name>A0A8S3TKI4_MYTED</name>
<dbReference type="Gene3D" id="2.170.300.10">
    <property type="entry name" value="Tie2 ligand-binding domain superfamily"/>
    <property type="match status" value="1"/>
</dbReference>
<keyword evidence="2" id="KW-0812">Transmembrane</keyword>
<dbReference type="PANTHER" id="PTHR24043:SF8">
    <property type="entry name" value="EGF-LIKE DOMAIN-CONTAINING PROTEIN"/>
    <property type="match status" value="1"/>
</dbReference>
<dbReference type="AlphaFoldDB" id="A0A8S3TKI4"/>
<dbReference type="EMBL" id="CAJPWZ010002025">
    <property type="protein sequence ID" value="CAG2229408.1"/>
    <property type="molecule type" value="Genomic_DNA"/>
</dbReference>
<evidence type="ECO:0000256" key="1">
    <source>
        <dbReference type="ARBA" id="ARBA00022536"/>
    </source>
</evidence>
<keyword evidence="2" id="KW-1133">Transmembrane helix</keyword>
<dbReference type="InterPro" id="IPR042635">
    <property type="entry name" value="MEGF10/SREC1/2-like"/>
</dbReference>
<reference evidence="3" key="1">
    <citation type="submission" date="2021-03" db="EMBL/GenBank/DDBJ databases">
        <authorList>
            <person name="Bekaert M."/>
        </authorList>
    </citation>
    <scope>NUCLEOTIDE SEQUENCE</scope>
</reference>
<organism evidence="3 4">
    <name type="scientific">Mytilus edulis</name>
    <name type="common">Blue mussel</name>
    <dbReference type="NCBI Taxonomy" id="6550"/>
    <lineage>
        <taxon>Eukaryota</taxon>
        <taxon>Metazoa</taxon>
        <taxon>Spiralia</taxon>
        <taxon>Lophotrochozoa</taxon>
        <taxon>Mollusca</taxon>
        <taxon>Bivalvia</taxon>
        <taxon>Autobranchia</taxon>
        <taxon>Pteriomorphia</taxon>
        <taxon>Mytilida</taxon>
        <taxon>Mytiloidea</taxon>
        <taxon>Mytilidae</taxon>
        <taxon>Mytilinae</taxon>
        <taxon>Mytilus</taxon>
    </lineage>
</organism>
<dbReference type="OrthoDB" id="6101774at2759"/>
<comment type="caution">
    <text evidence="3">The sequence shown here is derived from an EMBL/GenBank/DDBJ whole genome shotgun (WGS) entry which is preliminary data.</text>
</comment>
<evidence type="ECO:0000256" key="2">
    <source>
        <dbReference type="SAM" id="Phobius"/>
    </source>
</evidence>
<protein>
    <submittedName>
        <fullName evidence="3">Uncharacterized protein</fullName>
    </submittedName>
</protein>
<dbReference type="PANTHER" id="PTHR24043">
    <property type="entry name" value="SCAVENGER RECEPTOR CLASS F"/>
    <property type="match status" value="1"/>
</dbReference>
<dbReference type="Proteomes" id="UP000683360">
    <property type="component" value="Unassembled WGS sequence"/>
</dbReference>
<keyword evidence="2" id="KW-0472">Membrane</keyword>
<dbReference type="GO" id="GO:0005044">
    <property type="term" value="F:scavenger receptor activity"/>
    <property type="evidence" value="ECO:0007669"/>
    <property type="project" value="InterPro"/>
</dbReference>
<feature type="transmembrane region" description="Helical" evidence="2">
    <location>
        <begin position="201"/>
        <end position="219"/>
    </location>
</feature>
<accession>A0A8S3TKI4</accession>
<sequence length="346" mass="37864">MYVTGTCGKRTLAFYCGACPGGQFGNNCSKFCNGCISRLCDHVSGSCDNKTGCNPGYKSTDNCNIVCPDGEFGVDCEKKCVCLIETCSKGTGKCPSGGCKEGFYGESCSKECESGNFGRNCGEYCGGCISNICDKLDGLCTNTTGCEPGFLYEDYCNKTCDDGYYGANCTRKCSCLNDMCHKSTGQCTVGSKSPIEGSSNGAAIGGGVGAAIIVLLVMVDRRKPVMKNKYANVNIATTIDEDDVTYPERRRRSDYQIDETMGMKTCPKKVYTERFLAHDLAGECWENSDGNTTGRKPKVLSWKDRNIYSYRCIISAWTESWLCKCYGIYRDDEERQNEYGSNIRTI</sequence>
<keyword evidence="1" id="KW-0245">EGF-like domain</keyword>
<keyword evidence="4" id="KW-1185">Reference proteome</keyword>
<evidence type="ECO:0000313" key="3">
    <source>
        <dbReference type="EMBL" id="CAG2229408.1"/>
    </source>
</evidence>
<evidence type="ECO:0000313" key="4">
    <source>
        <dbReference type="Proteomes" id="UP000683360"/>
    </source>
</evidence>